<reference evidence="4 5" key="1">
    <citation type="journal article" date="2009" name="Stand. Genomic Sci.">
        <title>Complete genome sequence of Catenulispora acidiphila type strain (ID 139908).</title>
        <authorList>
            <person name="Copeland A."/>
            <person name="Lapidus A."/>
            <person name="Glavina Del Rio T."/>
            <person name="Nolan M."/>
            <person name="Lucas S."/>
            <person name="Chen F."/>
            <person name="Tice H."/>
            <person name="Cheng J.F."/>
            <person name="Bruce D."/>
            <person name="Goodwin L."/>
            <person name="Pitluck S."/>
            <person name="Mikhailova N."/>
            <person name="Pati A."/>
            <person name="Ivanova N."/>
            <person name="Mavromatis K."/>
            <person name="Chen A."/>
            <person name="Palaniappan K."/>
            <person name="Chain P."/>
            <person name="Land M."/>
            <person name="Hauser L."/>
            <person name="Chang Y.J."/>
            <person name="Jeffries C.D."/>
            <person name="Chertkov O."/>
            <person name="Brettin T."/>
            <person name="Detter J.C."/>
            <person name="Han C."/>
            <person name="Ali Z."/>
            <person name="Tindall B.J."/>
            <person name="Goker M."/>
            <person name="Bristow J."/>
            <person name="Eisen J.A."/>
            <person name="Markowitz V."/>
            <person name="Hugenholtz P."/>
            <person name="Kyrpides N.C."/>
            <person name="Klenk H.P."/>
        </authorList>
    </citation>
    <scope>NUCLEOTIDE SEQUENCE [LARGE SCALE GENOMIC DNA]</scope>
    <source>
        <strain evidence="5">DSM 44928 / JCM 14897 / NBRC 102108 / NRRL B-24433 / ID139908</strain>
    </source>
</reference>
<feature type="compositionally biased region" description="Basic and acidic residues" evidence="2">
    <location>
        <begin position="743"/>
        <end position="757"/>
    </location>
</feature>
<proteinExistence type="predicted"/>
<feature type="region of interest" description="Disordered" evidence="2">
    <location>
        <begin position="1615"/>
        <end position="1644"/>
    </location>
</feature>
<feature type="region of interest" description="Disordered" evidence="2">
    <location>
        <begin position="869"/>
        <end position="954"/>
    </location>
</feature>
<keyword evidence="5" id="KW-1185">Reference proteome</keyword>
<evidence type="ECO:0000313" key="5">
    <source>
        <dbReference type="Proteomes" id="UP000000851"/>
    </source>
</evidence>
<feature type="compositionally biased region" description="Basic and acidic residues" evidence="2">
    <location>
        <begin position="930"/>
        <end position="954"/>
    </location>
</feature>
<dbReference type="InParanoid" id="C7PYN0"/>
<dbReference type="Proteomes" id="UP000000851">
    <property type="component" value="Chromosome"/>
</dbReference>
<dbReference type="HOGENOM" id="CLU_235019_0_0_11"/>
<dbReference type="Pfam" id="PF25547">
    <property type="entry name" value="WXG100_2"/>
    <property type="match status" value="1"/>
</dbReference>
<evidence type="ECO:0000256" key="2">
    <source>
        <dbReference type="SAM" id="MobiDB-lite"/>
    </source>
</evidence>
<name>C7PYN0_CATAD</name>
<keyword evidence="1" id="KW-0175">Coiled coil</keyword>
<evidence type="ECO:0000256" key="1">
    <source>
        <dbReference type="SAM" id="Coils"/>
    </source>
</evidence>
<dbReference type="EMBL" id="CP001700">
    <property type="protein sequence ID" value="ACU77352.1"/>
    <property type="molecule type" value="Genomic_DNA"/>
</dbReference>
<dbReference type="eggNOG" id="COG3266">
    <property type="taxonomic scope" value="Bacteria"/>
</dbReference>
<feature type="coiled-coil region" evidence="1">
    <location>
        <begin position="606"/>
        <end position="633"/>
    </location>
</feature>
<feature type="region of interest" description="Disordered" evidence="2">
    <location>
        <begin position="1395"/>
        <end position="1414"/>
    </location>
</feature>
<sequence>MSVPQFVPPWGWAQEMLGLSWPQGDEDALRRCGTAWQEACDSLLNAAGYGNDVVSKVNSAITSVSCDEFNNYWSKYVKGDGILEQLAGQCAAMANYADAAALQIEATKISENVVAVILYIQIIEALAEIAATFGLDTPLVAAQMAAERWAAQSALRMLIKGLIEALAFTLLPDLISETVQMVEGHRGWGDYDGSLLLHDLEHGILLGGLFALPGLGGQFAKRFDLAMPGIAKPLLDSSFANNPFVRKGAGAVYGGLSMVGGNVATYYTDQGIQDLGVKNWAGGEQGPFANWQKSFMQGMFLGGIHGAKDLAKDHITTPRMTIDTTGGDNLVVHRYGGAIDPNGADGLTVYRTGADPSEQPALVGRGSFDGNSGTLSVRDKNGVSTDYQAVRAQTLDRGGNATGSVTYSPSDSGGSYEPAGVVSHGGGKGPLPSGVSELYDPNGQHQGTTVRNAPAPDSTATPVYDPASRPVDPGAAHVFQTGKDPVVVVSGDGQTVPAGFNRPLGPNEAAVYDYNSGHLQEVHTYPGDNPIPPGHQAVFNADGSFRGVQPLNDFMRPQGVPGDLSSAHTRAASGIGQENPASTAVDPTAVPGNITQDATFHGQNDLERYQQQYAAEHQQAQTLSDQAQRFEAQLGGKAETDQTLTALAEAQLQRELVGAGAAQAAAVTTAGSRAHDLSGLTGGEPRGTNGSGNRGGRSDSGGGGSERGTGSGSDGSNDGSGGHGPTDPTDPADRLSHAVPPTHRVDPSLADDHRPADPLDLPEQSGWARRVYDSVRRNPQDIEAIAEHLAPVPREDGGTGYTPEEITQIREHLFLTPHDLGDGRPTPLEEDPAVAAAWQRLSTGRSEPLDLVLLDHTLAAARYRQAHPDASHAEVHNEANKAAAWETNPDQPRDSHGDPGVLREGGRGSADDPLSLGRQPDRVGQGTGHGEGDRAPAPERPAADHPADGHREQDLPAQAGHRPVAGAGHDGELTAPAADRPAHITSVAGEGDHLVLDVTDGDRSAQIRLDATDSGLVVSTLDTNGDILRRMAASADPEAGTFTIFAHADGDGIVVDGMRVPFADLADHLAGVPKDVPIRLYGCEAADGAAALARATGHDVVASDAPVWMDRRGTVVATAHQVDTPYGPRPELVDDGTGSGHLTGDGTWKLAHPTGDGHVETRDLPPGDPLRPPSSTFDETGDVLRLAGDEKRAPWGFKQLRRIDREGSMEESTHFEKQVGAADFNDPAVLDQARQAVRDLRTALRTLNDKLPEESQADFEHRVDSVFLSDKEANAGNVGTHVSVDTLLEDGDVRETVTALYNAFYLNYDRPEVFKNAVIRVADAGDWSRLQDAGVHLDNLRTRHQQLNSPLRRALRVLETGPLGRKLLGAADRRLFDRDPVATGNVQLVSDHPVKNLISSTQSQKGRTDREDAADRALTAQDYADMGVPLGRLSRDFVQPHMDQPVDDPGAKLPWREGGTIHETKSAWTESAENAGLPTVDGISLTTTKMLTATEILGLDPAEREQFLKALMAWMLPGRDHSLYEMALGAQIAGSGPLAGGRIGDRPDPVEFYRRVLDWHGESGPRPDIPLPHQTHYQRLATDPAGFTEAQHNRADVPELNELVHEVWQQLSDGHITDGHITDGESPTGQLPEHTPPSADSTGVPDHTLHAWAVRNGIDPNDPEAVRAAVAGLSESHVTALAVYTTHSHIAINHAFSVESVTGKLPSGLSDAVVRTEFNHTATAAVRRYLSDIAKGENPGRLPISLRPIIHTGAEPLNKDSPLTPEAQRWIDGAKDDRAQAWTGINEQVGQRLPALYDEILSHTDMLTEALHHLPAIGSPEHPVLVFRGDKVNLLSKGRYAGQSTNRQVLSLSPDQDTAVSFIELNHSSGTPTLIVYELTGKNARDLSPFTVYRGTREYVFPPGARTRRVTDPARIAAVKEQVSDGLPPGCEIIVMEEG</sequence>
<accession>C7PYN0</accession>
<feature type="compositionally biased region" description="Basic and acidic residues" evidence="2">
    <location>
        <begin position="1155"/>
        <end position="1165"/>
    </location>
</feature>
<feature type="compositionally biased region" description="Polar residues" evidence="2">
    <location>
        <begin position="402"/>
        <end position="413"/>
    </location>
</feature>
<dbReference type="Gene3D" id="3.90.176.10">
    <property type="entry name" value="Toxin ADP-ribosyltransferase, Chain A, domain 1"/>
    <property type="match status" value="1"/>
</dbReference>
<feature type="region of interest" description="Disordered" evidence="2">
    <location>
        <begin position="356"/>
        <end position="380"/>
    </location>
</feature>
<dbReference type="RefSeq" id="WP_015797077.1">
    <property type="nucleotide sequence ID" value="NC_013131.1"/>
</dbReference>
<organism evidence="4 5">
    <name type="scientific">Catenulispora acidiphila (strain DSM 44928 / JCM 14897 / NBRC 102108 / NRRL B-24433 / ID139908)</name>
    <dbReference type="NCBI Taxonomy" id="479433"/>
    <lineage>
        <taxon>Bacteria</taxon>
        <taxon>Bacillati</taxon>
        <taxon>Actinomycetota</taxon>
        <taxon>Actinomycetes</taxon>
        <taxon>Catenulisporales</taxon>
        <taxon>Catenulisporaceae</taxon>
        <taxon>Catenulispora</taxon>
    </lineage>
</organism>
<feature type="domain" description="Outer membrane channel protein CpnT-like N-terminal" evidence="3">
    <location>
        <begin position="10"/>
        <end position="155"/>
    </location>
</feature>
<feature type="compositionally biased region" description="Gly residues" evidence="2">
    <location>
        <begin position="680"/>
        <end position="724"/>
    </location>
</feature>
<protein>
    <recommendedName>
        <fullName evidence="3">Outer membrane channel protein CpnT-like N-terminal domain-containing protein</fullName>
    </recommendedName>
</protein>
<feature type="region of interest" description="Disordered" evidence="2">
    <location>
        <begin position="1155"/>
        <end position="1178"/>
    </location>
</feature>
<gene>
    <name evidence="4" type="ordered locus">Caci_8529</name>
</gene>
<dbReference type="STRING" id="479433.Caci_8529"/>
<dbReference type="KEGG" id="cai:Caci_8529"/>
<dbReference type="eggNOG" id="COG4372">
    <property type="taxonomic scope" value="Bacteria"/>
</dbReference>
<dbReference type="OrthoDB" id="9153660at2"/>
<feature type="compositionally biased region" description="Basic and acidic residues" evidence="2">
    <location>
        <begin position="869"/>
        <end position="879"/>
    </location>
</feature>
<feature type="region of interest" description="Disordered" evidence="2">
    <location>
        <begin position="672"/>
        <end position="762"/>
    </location>
</feature>
<feature type="region of interest" description="Disordered" evidence="2">
    <location>
        <begin position="395"/>
        <end position="463"/>
    </location>
</feature>
<dbReference type="InterPro" id="IPR057746">
    <property type="entry name" value="CpnT-like_N"/>
</dbReference>
<evidence type="ECO:0000313" key="4">
    <source>
        <dbReference type="EMBL" id="ACU77352.1"/>
    </source>
</evidence>
<evidence type="ECO:0000259" key="3">
    <source>
        <dbReference type="Pfam" id="PF25547"/>
    </source>
</evidence>